<keyword evidence="6" id="KW-1185">Reference proteome</keyword>
<evidence type="ECO:0000313" key="6">
    <source>
        <dbReference type="Proteomes" id="UP001596250"/>
    </source>
</evidence>
<organism evidence="5 6">
    <name type="scientific">Marinicrinis lubricantis</name>
    <dbReference type="NCBI Taxonomy" id="2086470"/>
    <lineage>
        <taxon>Bacteria</taxon>
        <taxon>Bacillati</taxon>
        <taxon>Bacillota</taxon>
        <taxon>Bacilli</taxon>
        <taxon>Bacillales</taxon>
        <taxon>Paenibacillaceae</taxon>
    </lineage>
</organism>
<dbReference type="PANTHER" id="PTHR42939">
    <property type="entry name" value="ABC TRANSPORTER ATP-BINDING PROTEIN ALBC-RELATED"/>
    <property type="match status" value="1"/>
</dbReference>
<evidence type="ECO:0000313" key="5">
    <source>
        <dbReference type="EMBL" id="MFC5985480.1"/>
    </source>
</evidence>
<dbReference type="EMBL" id="JBHSQV010000027">
    <property type="protein sequence ID" value="MFC5985480.1"/>
    <property type="molecule type" value="Genomic_DNA"/>
</dbReference>
<keyword evidence="2" id="KW-0547">Nucleotide-binding</keyword>
<dbReference type="InterPro" id="IPR003439">
    <property type="entry name" value="ABC_transporter-like_ATP-bd"/>
</dbReference>
<dbReference type="PANTHER" id="PTHR42939:SF1">
    <property type="entry name" value="ABC TRANSPORTER ATP-BINDING PROTEIN ALBC-RELATED"/>
    <property type="match status" value="1"/>
</dbReference>
<evidence type="ECO:0000256" key="3">
    <source>
        <dbReference type="ARBA" id="ARBA00022840"/>
    </source>
</evidence>
<evidence type="ECO:0000259" key="4">
    <source>
        <dbReference type="PROSITE" id="PS50893"/>
    </source>
</evidence>
<feature type="domain" description="ABC transporter" evidence="4">
    <location>
        <begin position="1"/>
        <end position="229"/>
    </location>
</feature>
<dbReference type="Gene3D" id="3.40.50.300">
    <property type="entry name" value="P-loop containing nucleotide triphosphate hydrolases"/>
    <property type="match status" value="1"/>
</dbReference>
<dbReference type="InterPro" id="IPR003593">
    <property type="entry name" value="AAA+_ATPase"/>
</dbReference>
<proteinExistence type="predicted"/>
<dbReference type="Pfam" id="PF00005">
    <property type="entry name" value="ABC_tran"/>
    <property type="match status" value="1"/>
</dbReference>
<keyword evidence="3 5" id="KW-0067">ATP-binding</keyword>
<sequence length="286" mass="33146">MIAIHGLKYRMKAFQLHIERLELMTGLTLLVGKNGAGKSSLLKLLATACSPGEGQIIYDGYESKGHIPVVRSQIGYVPSHVELYGDMNPQQFLQYFAQLKGIDTRSDKDPITYWMERLEIDQYKHKKLKKCSLGMQHRVLFAQALLGRPRYILLDEPLNYLDQRERERMMDILSELSPNRLIVVASHELNEWARLASRIIWLDQGEIRFEGSPQQWVMPCNKNIWEGWIDLDQSFSCFEKEGLVSYREIGGRAHLVWIGQEPPFSGLANKIPDWEEAYLVRSRIRI</sequence>
<name>A0ABW1IKB7_9BACL</name>
<evidence type="ECO:0000256" key="1">
    <source>
        <dbReference type="ARBA" id="ARBA00022448"/>
    </source>
</evidence>
<keyword evidence="1" id="KW-0813">Transport</keyword>
<dbReference type="RefSeq" id="WP_379892359.1">
    <property type="nucleotide sequence ID" value="NZ_CBCSCT010000009.1"/>
</dbReference>
<dbReference type="PROSITE" id="PS50893">
    <property type="entry name" value="ABC_TRANSPORTER_2"/>
    <property type="match status" value="1"/>
</dbReference>
<dbReference type="SUPFAM" id="SSF52540">
    <property type="entry name" value="P-loop containing nucleoside triphosphate hydrolases"/>
    <property type="match status" value="1"/>
</dbReference>
<protein>
    <submittedName>
        <fullName evidence="5">ABC transporter ATP-binding protein</fullName>
    </submittedName>
</protein>
<dbReference type="SMART" id="SM00382">
    <property type="entry name" value="AAA"/>
    <property type="match status" value="1"/>
</dbReference>
<reference evidence="6" key="1">
    <citation type="journal article" date="2019" name="Int. J. Syst. Evol. Microbiol.">
        <title>The Global Catalogue of Microorganisms (GCM) 10K type strain sequencing project: providing services to taxonomists for standard genome sequencing and annotation.</title>
        <authorList>
            <consortium name="The Broad Institute Genomics Platform"/>
            <consortium name="The Broad Institute Genome Sequencing Center for Infectious Disease"/>
            <person name="Wu L."/>
            <person name="Ma J."/>
        </authorList>
    </citation>
    <scope>NUCLEOTIDE SEQUENCE [LARGE SCALE GENOMIC DNA]</scope>
    <source>
        <strain evidence="6">CCM 8749</strain>
    </source>
</reference>
<dbReference type="InterPro" id="IPR027417">
    <property type="entry name" value="P-loop_NTPase"/>
</dbReference>
<comment type="caution">
    <text evidence="5">The sequence shown here is derived from an EMBL/GenBank/DDBJ whole genome shotgun (WGS) entry which is preliminary data.</text>
</comment>
<dbReference type="GO" id="GO:0005524">
    <property type="term" value="F:ATP binding"/>
    <property type="evidence" value="ECO:0007669"/>
    <property type="project" value="UniProtKB-KW"/>
</dbReference>
<dbReference type="InterPro" id="IPR051782">
    <property type="entry name" value="ABC_Transporter_VariousFunc"/>
</dbReference>
<accession>A0ABW1IKB7</accession>
<evidence type="ECO:0000256" key="2">
    <source>
        <dbReference type="ARBA" id="ARBA00022741"/>
    </source>
</evidence>
<gene>
    <name evidence="5" type="ORF">ACFPXP_03390</name>
</gene>
<dbReference type="Proteomes" id="UP001596250">
    <property type="component" value="Unassembled WGS sequence"/>
</dbReference>